<protein>
    <submittedName>
        <fullName evidence="5">Putative ATPase/tetratricopeptide (TPR) repeat protein</fullName>
    </submittedName>
</protein>
<keyword evidence="2 3" id="KW-0238">DNA-binding</keyword>
<dbReference type="CDD" id="cd15831">
    <property type="entry name" value="BTAD"/>
    <property type="match status" value="1"/>
</dbReference>
<dbReference type="InterPro" id="IPR001867">
    <property type="entry name" value="OmpR/PhoB-type_DNA-bd"/>
</dbReference>
<dbReference type="SUPFAM" id="SSF52540">
    <property type="entry name" value="P-loop containing nucleoside triphosphate hydrolases"/>
    <property type="match status" value="1"/>
</dbReference>
<sequence>MRFGVLGPLAVWTSDGEPVRIPETKVRALLADLLAHRGRAVSADRLVEDLWGEDPPGSPSGTLRAKVSQLRRALGDRDLVVHQAPGYVLRDADVDADRFEELTRRARGAGDARVRADLLAEALDLWRGPAFADFADEEFARPEARRLEEARLTALEELAECRLDLGEPADVGALVAEHPLRERLRAAHIRALYRAGRQSEALASYEDIRTLLRDELGLDPGPELTALHQAILRQDPALAPRRPRSNLPAPLTELIGRDDAVRAVRRLLDGGRLVTLTGTGGVGKTRLALEAAARSAEAFPGGAWLVELAPLDGCAETLAEAVAAVLGVRDVPDPGGRPLLDRVVEALRGAPALLVLDNCEHLVEPVAELAAALLRAAPDLRILATSQEPLSVAGELRWPVPPLEPDNAARLFAARAHAAAPHAALDADAVAAICRRLDGIPLALELAATRLRVLNVRDLADRLDDRFRLLTGANRAAPPRQRTLRAMIDWSWEPLTEAERTVLRRLAVHADGCALDTAEQVCSGDGVRPDEVLDLLGRLVERSLVVPGEDGTRYRLLESVAAYGLERLAEAGETDRVRARHLARFVALAERADPLLRGGDQRAWLARLDAESADLRAALDTAVRTGDAESALRLVNALGWYWFLRGRLGEARRSFTRALETAGDAPEAVRATALAWRAAMALLILDGADPDPFEQVDAALARLEAAGDPAALAWARWFLGRGQLGFGDSERGLVLIELALADFEELGDRWGIAAALSVRAELRTYRTDLEAIERDGRRAMELFRELGDRWGELQVTFVLGERAEVAGDYAGAARLRTAGLRIAEELGLWSEMSGLLARLGRIALLTGDLDRSRDLHQRAKQIAAERSHQRGEEFAEVGLALVARRQGRLDDAERHLTAWIDWCRQWEGDGGLAFILAELGFIAELRGDAERALAFHTEGLVHAERTGDRRAYALACEGLAGAHSLAGDHERAARLLAEAHAARAAVGAPLPDAERGDVDRIARRVRAALGPDALTTAEPASTGT</sequence>
<dbReference type="SMART" id="SM01043">
    <property type="entry name" value="BTAD"/>
    <property type="match status" value="1"/>
</dbReference>
<evidence type="ECO:0000256" key="2">
    <source>
        <dbReference type="ARBA" id="ARBA00023125"/>
    </source>
</evidence>
<dbReference type="GO" id="GO:0000160">
    <property type="term" value="P:phosphorelay signal transduction system"/>
    <property type="evidence" value="ECO:0007669"/>
    <property type="project" value="InterPro"/>
</dbReference>
<dbReference type="Gene3D" id="3.40.50.300">
    <property type="entry name" value="P-loop containing nucleotide triphosphate hydrolases"/>
    <property type="match status" value="1"/>
</dbReference>
<dbReference type="PANTHER" id="PTHR47691:SF3">
    <property type="entry name" value="HTH-TYPE TRANSCRIPTIONAL REGULATOR RV0890C-RELATED"/>
    <property type="match status" value="1"/>
</dbReference>
<name>A0A7W3LLY9_ACTNM</name>
<dbReference type="Proteomes" id="UP000572680">
    <property type="component" value="Unassembled WGS sequence"/>
</dbReference>
<dbReference type="Gene3D" id="1.10.10.10">
    <property type="entry name" value="Winged helix-like DNA-binding domain superfamily/Winged helix DNA-binding domain"/>
    <property type="match status" value="1"/>
</dbReference>
<evidence type="ECO:0000256" key="1">
    <source>
        <dbReference type="ARBA" id="ARBA00005820"/>
    </source>
</evidence>
<keyword evidence="6" id="KW-1185">Reference proteome</keyword>
<dbReference type="Pfam" id="PF25872">
    <property type="entry name" value="HTH_77"/>
    <property type="match status" value="1"/>
</dbReference>
<accession>A0A7W3LLY9</accession>
<dbReference type="GO" id="GO:0003677">
    <property type="term" value="F:DNA binding"/>
    <property type="evidence" value="ECO:0007669"/>
    <property type="project" value="UniProtKB-UniRule"/>
</dbReference>
<dbReference type="Pfam" id="PF13401">
    <property type="entry name" value="AAA_22"/>
    <property type="match status" value="1"/>
</dbReference>
<reference evidence="5 6" key="1">
    <citation type="submission" date="2020-08" db="EMBL/GenBank/DDBJ databases">
        <title>Genomic Encyclopedia of Type Strains, Phase IV (KMG-IV): sequencing the most valuable type-strain genomes for metagenomic binning, comparative biology and taxonomic classification.</title>
        <authorList>
            <person name="Goeker M."/>
        </authorList>
    </citation>
    <scope>NUCLEOTIDE SEQUENCE [LARGE SCALE GENOMIC DNA]</scope>
    <source>
        <strain evidence="5 6">DSM 44197</strain>
    </source>
</reference>
<evidence type="ECO:0000256" key="3">
    <source>
        <dbReference type="PROSITE-ProRule" id="PRU01091"/>
    </source>
</evidence>
<dbReference type="SMART" id="SM00862">
    <property type="entry name" value="Trans_reg_C"/>
    <property type="match status" value="1"/>
</dbReference>
<dbReference type="GO" id="GO:0006355">
    <property type="term" value="P:regulation of DNA-templated transcription"/>
    <property type="evidence" value="ECO:0007669"/>
    <property type="project" value="InterPro"/>
</dbReference>
<dbReference type="PANTHER" id="PTHR47691">
    <property type="entry name" value="REGULATOR-RELATED"/>
    <property type="match status" value="1"/>
</dbReference>
<dbReference type="SUPFAM" id="SSF48452">
    <property type="entry name" value="TPR-like"/>
    <property type="match status" value="3"/>
</dbReference>
<evidence type="ECO:0000313" key="6">
    <source>
        <dbReference type="Proteomes" id="UP000572680"/>
    </source>
</evidence>
<dbReference type="RefSeq" id="WP_182842942.1">
    <property type="nucleotide sequence ID" value="NZ_BAAALP010000057.1"/>
</dbReference>
<dbReference type="InterPro" id="IPR027417">
    <property type="entry name" value="P-loop_NTPase"/>
</dbReference>
<evidence type="ECO:0000313" key="5">
    <source>
        <dbReference type="EMBL" id="MBA8950543.1"/>
    </source>
</evidence>
<dbReference type="SUPFAM" id="SSF46894">
    <property type="entry name" value="C-terminal effector domain of the bipartite response regulators"/>
    <property type="match status" value="1"/>
</dbReference>
<dbReference type="InterPro" id="IPR016032">
    <property type="entry name" value="Sig_transdc_resp-reg_C-effctor"/>
</dbReference>
<organism evidence="5 6">
    <name type="scientific">Actinomadura namibiensis</name>
    <dbReference type="NCBI Taxonomy" id="182080"/>
    <lineage>
        <taxon>Bacteria</taxon>
        <taxon>Bacillati</taxon>
        <taxon>Actinomycetota</taxon>
        <taxon>Actinomycetes</taxon>
        <taxon>Streptosporangiales</taxon>
        <taxon>Thermomonosporaceae</taxon>
        <taxon>Actinomadura</taxon>
    </lineage>
</organism>
<dbReference type="AlphaFoldDB" id="A0A7W3LLY9"/>
<comment type="similarity">
    <text evidence="1">Belongs to the AfsR/DnrI/RedD regulatory family.</text>
</comment>
<dbReference type="PROSITE" id="PS51755">
    <property type="entry name" value="OMPR_PHOB"/>
    <property type="match status" value="1"/>
</dbReference>
<gene>
    <name evidence="5" type="ORF">HNR61_002156</name>
</gene>
<dbReference type="Pfam" id="PF03704">
    <property type="entry name" value="BTAD"/>
    <property type="match status" value="1"/>
</dbReference>
<dbReference type="Pfam" id="PF00486">
    <property type="entry name" value="Trans_reg_C"/>
    <property type="match status" value="1"/>
</dbReference>
<dbReference type="InterPro" id="IPR036388">
    <property type="entry name" value="WH-like_DNA-bd_sf"/>
</dbReference>
<dbReference type="EMBL" id="JACJIA010000002">
    <property type="protein sequence ID" value="MBA8950543.1"/>
    <property type="molecule type" value="Genomic_DNA"/>
</dbReference>
<dbReference type="InterPro" id="IPR005158">
    <property type="entry name" value="BTAD"/>
</dbReference>
<proteinExistence type="inferred from homology"/>
<dbReference type="InterPro" id="IPR049945">
    <property type="entry name" value="AAA_22"/>
</dbReference>
<dbReference type="InterPro" id="IPR058852">
    <property type="entry name" value="HTH_77"/>
</dbReference>
<dbReference type="InterPro" id="IPR011990">
    <property type="entry name" value="TPR-like_helical_dom_sf"/>
</dbReference>
<dbReference type="PRINTS" id="PR00364">
    <property type="entry name" value="DISEASERSIST"/>
</dbReference>
<dbReference type="Gene3D" id="1.25.40.10">
    <property type="entry name" value="Tetratricopeptide repeat domain"/>
    <property type="match status" value="3"/>
</dbReference>
<evidence type="ECO:0000259" key="4">
    <source>
        <dbReference type="PROSITE" id="PS51755"/>
    </source>
</evidence>
<comment type="caution">
    <text evidence="5">The sequence shown here is derived from an EMBL/GenBank/DDBJ whole genome shotgun (WGS) entry which is preliminary data.</text>
</comment>
<feature type="DNA-binding region" description="OmpR/PhoB-type" evidence="3">
    <location>
        <begin position="1"/>
        <end position="91"/>
    </location>
</feature>
<feature type="domain" description="OmpR/PhoB-type" evidence="4">
    <location>
        <begin position="1"/>
        <end position="91"/>
    </location>
</feature>
<dbReference type="GO" id="GO:0016887">
    <property type="term" value="F:ATP hydrolysis activity"/>
    <property type="evidence" value="ECO:0007669"/>
    <property type="project" value="InterPro"/>
</dbReference>